<dbReference type="RefSeq" id="WP_068346900.1">
    <property type="nucleotide sequence ID" value="NZ_LQBQ01000023.1"/>
</dbReference>
<comment type="function">
    <text evidence="4 5">Required for flagellar hook formation. May act as a scaffolding protein.</text>
</comment>
<evidence type="ECO:0000256" key="1">
    <source>
        <dbReference type="ARBA" id="ARBA00010577"/>
    </source>
</evidence>
<dbReference type="STRING" id="1685379.AVO45_08005"/>
<reference evidence="6 7" key="1">
    <citation type="submission" date="2015-12" db="EMBL/GenBank/DDBJ databases">
        <authorList>
            <person name="Shamseldin A."/>
            <person name="Moawad H."/>
            <person name="Abd El-Rahim W.M."/>
            <person name="Sadowsky M.J."/>
        </authorList>
    </citation>
    <scope>NUCLEOTIDE SEQUENCE [LARGE SCALE GENOMIC DNA]</scope>
    <source>
        <strain evidence="6 7">ZGT118</strain>
    </source>
</reference>
<accession>A0A0X3TQ95</accession>
<keyword evidence="7" id="KW-1185">Reference proteome</keyword>
<keyword evidence="3 5" id="KW-1005">Bacterial flagellum biogenesis</keyword>
<name>A0A0X3TQ95_9RHOB</name>
<dbReference type="EMBL" id="LQBQ01000023">
    <property type="protein sequence ID" value="KUJ77907.1"/>
    <property type="molecule type" value="Genomic_DNA"/>
</dbReference>
<evidence type="ECO:0000256" key="2">
    <source>
        <dbReference type="ARBA" id="ARBA00016013"/>
    </source>
</evidence>
<evidence type="ECO:0000256" key="4">
    <source>
        <dbReference type="ARBA" id="ARBA00024746"/>
    </source>
</evidence>
<comment type="caution">
    <text evidence="6">The sequence shown here is derived from an EMBL/GenBank/DDBJ whole genome shotgun (WGS) entry which is preliminary data.</text>
</comment>
<dbReference type="InterPro" id="IPR005648">
    <property type="entry name" value="FlgD"/>
</dbReference>
<protein>
    <recommendedName>
        <fullName evidence="2 5">Basal-body rod modification protein FlgD</fullName>
    </recommendedName>
</protein>
<evidence type="ECO:0000256" key="3">
    <source>
        <dbReference type="ARBA" id="ARBA00022795"/>
    </source>
</evidence>
<dbReference type="GO" id="GO:0044781">
    <property type="term" value="P:bacterial-type flagellum organization"/>
    <property type="evidence" value="ECO:0007669"/>
    <property type="project" value="UniProtKB-UniRule"/>
</dbReference>
<gene>
    <name evidence="6" type="ORF">AVO45_08005</name>
</gene>
<dbReference type="Pfam" id="PF03963">
    <property type="entry name" value="FlgD"/>
    <property type="match status" value="1"/>
</dbReference>
<dbReference type="AlphaFoldDB" id="A0A0X3TQ95"/>
<organism evidence="6 7">
    <name type="scientific">Ruegeria marisrubri</name>
    <dbReference type="NCBI Taxonomy" id="1685379"/>
    <lineage>
        <taxon>Bacteria</taxon>
        <taxon>Pseudomonadati</taxon>
        <taxon>Pseudomonadota</taxon>
        <taxon>Alphaproteobacteria</taxon>
        <taxon>Rhodobacterales</taxon>
        <taxon>Roseobacteraceae</taxon>
        <taxon>Ruegeria</taxon>
    </lineage>
</organism>
<dbReference type="OrthoDB" id="9785233at2"/>
<evidence type="ECO:0000313" key="7">
    <source>
        <dbReference type="Proteomes" id="UP000053791"/>
    </source>
</evidence>
<evidence type="ECO:0000256" key="5">
    <source>
        <dbReference type="RuleBase" id="RU362076"/>
    </source>
</evidence>
<comment type="similarity">
    <text evidence="1 5">Belongs to the FlgD family.</text>
</comment>
<sequence>MITETGPSVQREITGNQVAQRETKSGLTSDFETFLKMLTAQAKNQDPLDPLESTEYAAQLAQFSMVEQQVQTNDLLNGLAATLGGSGLGRLAGWVGMEVSSIGPAQYDGESITVLPTHAATADTAYLVVQDGTGATVDRFAIPLSSDSVAWPRQEERTIHPSGPYSFSVESYRAGSLVSKDPAATYGRVTEAHLREGEVTLTLVGGQSVDAASVKAIRAGS</sequence>
<proteinExistence type="inferred from homology"/>
<evidence type="ECO:0000313" key="6">
    <source>
        <dbReference type="EMBL" id="KUJ77907.1"/>
    </source>
</evidence>
<dbReference type="Proteomes" id="UP000053791">
    <property type="component" value="Unassembled WGS sequence"/>
</dbReference>